<proteinExistence type="predicted"/>
<dbReference type="Gene3D" id="1.25.40.10">
    <property type="entry name" value="Tetratricopeptide repeat domain"/>
    <property type="match status" value="1"/>
</dbReference>
<dbReference type="EMBL" id="HBGE01064646">
    <property type="protein sequence ID" value="CAD9161961.1"/>
    <property type="molecule type" value="Transcribed_RNA"/>
</dbReference>
<name>A0A7S1WD82_ALECA</name>
<evidence type="ECO:0000313" key="1">
    <source>
        <dbReference type="EMBL" id="CAD9161961.1"/>
    </source>
</evidence>
<organism evidence="1">
    <name type="scientific">Alexandrium catenella</name>
    <name type="common">Red tide dinoflagellate</name>
    <name type="synonym">Gonyaulax catenella</name>
    <dbReference type="NCBI Taxonomy" id="2925"/>
    <lineage>
        <taxon>Eukaryota</taxon>
        <taxon>Sar</taxon>
        <taxon>Alveolata</taxon>
        <taxon>Dinophyceae</taxon>
        <taxon>Gonyaulacales</taxon>
        <taxon>Pyrocystaceae</taxon>
        <taxon>Alexandrium</taxon>
    </lineage>
</organism>
<sequence>MWEEVEPAADAATFNSGLGAALTLCTVADSAEGFSWGGELWRWASQQGFELDGLKLTAYARMLETYQHCKEVDSMIAAGASAGEAWIDHVLMGALVDAAGGRGHWQRAEDLWLRLVRDYRVKPTILQYTLFSKARMLSGRVLEALQVYDEVGEDGLNTSFVSVQGRAQLLLLMSHSSPSQPNLRKLQRAFDRGEKTIRREGNRHVAGDWDKMKRAAQRLQTNAESVRLRDVLIGWKAKTRSVMKQWPNHAGGSQYL</sequence>
<dbReference type="AlphaFoldDB" id="A0A7S1WD82"/>
<accession>A0A7S1WD82</accession>
<dbReference type="InterPro" id="IPR011990">
    <property type="entry name" value="TPR-like_helical_dom_sf"/>
</dbReference>
<gene>
    <name evidence="1" type="ORF">ACAT0790_LOCUS38726</name>
</gene>
<protein>
    <submittedName>
        <fullName evidence="1">Uncharacterized protein</fullName>
    </submittedName>
</protein>
<reference evidence="1" key="1">
    <citation type="submission" date="2021-01" db="EMBL/GenBank/DDBJ databases">
        <authorList>
            <person name="Corre E."/>
            <person name="Pelletier E."/>
            <person name="Niang G."/>
            <person name="Scheremetjew M."/>
            <person name="Finn R."/>
            <person name="Kale V."/>
            <person name="Holt S."/>
            <person name="Cochrane G."/>
            <person name="Meng A."/>
            <person name="Brown T."/>
            <person name="Cohen L."/>
        </authorList>
    </citation>
    <scope>NUCLEOTIDE SEQUENCE</scope>
    <source>
        <strain evidence="1">OF101</strain>
    </source>
</reference>